<gene>
    <name evidence="2" type="ORF">RRF57_006736</name>
</gene>
<reference evidence="2 3" key="1">
    <citation type="submission" date="2023-10" db="EMBL/GenBank/DDBJ databases">
        <title>Draft genome sequence of Xylaria bambusicola isolate GMP-LS, the root and basal stem rot pathogen of sugarcane in Indonesia.</title>
        <authorList>
            <person name="Selvaraj P."/>
            <person name="Muralishankar V."/>
            <person name="Muruganantham S."/>
            <person name="Sp S."/>
            <person name="Haryani S."/>
            <person name="Lau K.J.X."/>
            <person name="Naqvi N.I."/>
        </authorList>
    </citation>
    <scope>NUCLEOTIDE SEQUENCE [LARGE SCALE GENOMIC DNA]</scope>
    <source>
        <strain evidence="2">GMP-LS</strain>
    </source>
</reference>
<feature type="compositionally biased region" description="Polar residues" evidence="1">
    <location>
        <begin position="326"/>
        <end position="336"/>
    </location>
</feature>
<feature type="compositionally biased region" description="Basic residues" evidence="1">
    <location>
        <begin position="348"/>
        <end position="362"/>
    </location>
</feature>
<evidence type="ECO:0000313" key="3">
    <source>
        <dbReference type="Proteomes" id="UP001305414"/>
    </source>
</evidence>
<organism evidence="2 3">
    <name type="scientific">Xylaria bambusicola</name>
    <dbReference type="NCBI Taxonomy" id="326684"/>
    <lineage>
        <taxon>Eukaryota</taxon>
        <taxon>Fungi</taxon>
        <taxon>Dikarya</taxon>
        <taxon>Ascomycota</taxon>
        <taxon>Pezizomycotina</taxon>
        <taxon>Sordariomycetes</taxon>
        <taxon>Xylariomycetidae</taxon>
        <taxon>Xylariales</taxon>
        <taxon>Xylariaceae</taxon>
        <taxon>Xylaria</taxon>
    </lineage>
</organism>
<feature type="region of interest" description="Disordered" evidence="1">
    <location>
        <begin position="302"/>
        <end position="418"/>
    </location>
</feature>
<dbReference type="EMBL" id="JAWHQM010000018">
    <property type="protein sequence ID" value="KAK5631021.1"/>
    <property type="molecule type" value="Genomic_DNA"/>
</dbReference>
<evidence type="ECO:0000313" key="2">
    <source>
        <dbReference type="EMBL" id="KAK5631021.1"/>
    </source>
</evidence>
<feature type="compositionally biased region" description="Low complexity" evidence="1">
    <location>
        <begin position="380"/>
        <end position="389"/>
    </location>
</feature>
<proteinExistence type="predicted"/>
<feature type="region of interest" description="Disordered" evidence="1">
    <location>
        <begin position="601"/>
        <end position="633"/>
    </location>
</feature>
<feature type="compositionally biased region" description="Basic and acidic residues" evidence="1">
    <location>
        <begin position="393"/>
        <end position="404"/>
    </location>
</feature>
<evidence type="ECO:0000256" key="1">
    <source>
        <dbReference type="SAM" id="MobiDB-lite"/>
    </source>
</evidence>
<protein>
    <recommendedName>
        <fullName evidence="4">DNA (cytosine-5)-methyltransferase 1 replication foci domain-containing protein</fullName>
    </recommendedName>
</protein>
<sequence length="754" mass="85081">MLLSATVDEESRTCFSPHRGLDLTDTDIVDRIAPTSAIMPRRRRLAATVRPPTYEDTARHYKETSVLKPVSPSTHTDDWPCFLLSEATVHMRDGNLMDLLNVDLFGPFIVRGKLEIEKDNQRYLVNRNMKAKTLWIQIESSRAFSVGAKDDSLSSPVVWASGEAGWFEIVPAACYQRICDGMFQAVRLHYSLLDQYEEAVEKLRKSRKKKRPTFADVSIEIDELLFQCALRAGDGHTLPEAHKLLKDHGPFLLSHFPKDTNLYTHLVKKQPGTAKLLTEKTASSKWLEYLAQPSPLIAYDYSQGEESSSPEISDGRKKGRGRPKHTVSQTTRSSEMSDMKGVVDLSKKVRGPHQLRSTRAKTRSPAEVPQTVDDIIMTDSPSNNNPGPSKSHNVREEVGGEKATIDTGATPGTRSSGHVLVGALKDARRNYLQSISEGKQKKQLHQITAKSWQNKVYLECNIKSYNAVEEIFQYHARDLVRLLGPEWEDTQIYQWAKENSSTSPTLTLISEAEINQIVRRVKKSVRTAHAQNVASENEQPVVNEYAGKQTPRNRQSGKAAGLRPSTGGKKRLRQETNFDDDMDLDEDGILNKKYKKSHYFTEEDDEVEDDNDSIEDDDEDSSGESKSRVGKDTVAMSQLVVRAEKLPSAQPQRLNKTWICEEPDCGYIVRAAHEEDSQKLINAHYEGHEKEAQDEAHEMALDRVNLAVQEARGHMPINHLLEKIRKLGENSKRRDEVHLHGQAVPEPIKRTLLI</sequence>
<dbReference type="AlphaFoldDB" id="A0AAN7UQR9"/>
<keyword evidence="3" id="KW-1185">Reference proteome</keyword>
<dbReference type="Proteomes" id="UP001305414">
    <property type="component" value="Unassembled WGS sequence"/>
</dbReference>
<feature type="compositionally biased region" description="Acidic residues" evidence="1">
    <location>
        <begin position="602"/>
        <end position="622"/>
    </location>
</feature>
<feature type="region of interest" description="Disordered" evidence="1">
    <location>
        <begin position="529"/>
        <end position="585"/>
    </location>
</feature>
<evidence type="ECO:0008006" key="4">
    <source>
        <dbReference type="Google" id="ProtNLM"/>
    </source>
</evidence>
<comment type="caution">
    <text evidence="2">The sequence shown here is derived from an EMBL/GenBank/DDBJ whole genome shotgun (WGS) entry which is preliminary data.</text>
</comment>
<accession>A0AAN7UQR9</accession>
<name>A0AAN7UQR9_9PEZI</name>
<feature type="compositionally biased region" description="Polar residues" evidence="1">
    <location>
        <begin position="529"/>
        <end position="540"/>
    </location>
</feature>